<dbReference type="AlphaFoldDB" id="A0A3N4KU74"/>
<name>A0A3N4KU74_9PEZI</name>
<dbReference type="PROSITE" id="PS51716">
    <property type="entry name" value="G_IRG"/>
    <property type="match status" value="1"/>
</dbReference>
<protein>
    <recommendedName>
        <fullName evidence="3">IRG-type G domain-containing protein</fullName>
    </recommendedName>
</protein>
<dbReference type="PANTHER" id="PTHR14143">
    <property type="entry name" value="INTERFERON-INDUCIBLE GTPASE FAMILY MEMBER"/>
    <property type="match status" value="1"/>
</dbReference>
<comment type="similarity">
    <text evidence="1">Belongs to the TRAFAC class dynamin-like GTPase superfamily. IRG family.</text>
</comment>
<feature type="domain" description="IRG-type G" evidence="3">
    <location>
        <begin position="212"/>
        <end position="414"/>
    </location>
</feature>
<evidence type="ECO:0000313" key="5">
    <source>
        <dbReference type="Proteomes" id="UP000277580"/>
    </source>
</evidence>
<evidence type="ECO:0000256" key="2">
    <source>
        <dbReference type="SAM" id="MobiDB-lite"/>
    </source>
</evidence>
<organism evidence="4 5">
    <name type="scientific">Morchella conica CCBAS932</name>
    <dbReference type="NCBI Taxonomy" id="1392247"/>
    <lineage>
        <taxon>Eukaryota</taxon>
        <taxon>Fungi</taxon>
        <taxon>Dikarya</taxon>
        <taxon>Ascomycota</taxon>
        <taxon>Pezizomycotina</taxon>
        <taxon>Pezizomycetes</taxon>
        <taxon>Pezizales</taxon>
        <taxon>Morchellaceae</taxon>
        <taxon>Morchella</taxon>
    </lineage>
</organism>
<dbReference type="Gene3D" id="3.40.50.300">
    <property type="entry name" value="P-loop containing nucleotide triphosphate hydrolases"/>
    <property type="match status" value="1"/>
</dbReference>
<evidence type="ECO:0000313" key="4">
    <source>
        <dbReference type="EMBL" id="RPB14057.1"/>
    </source>
</evidence>
<dbReference type="EMBL" id="ML119119">
    <property type="protein sequence ID" value="RPB14057.1"/>
    <property type="molecule type" value="Genomic_DNA"/>
</dbReference>
<dbReference type="InterPro" id="IPR007743">
    <property type="entry name" value="Immunity-related_GTPase-like"/>
</dbReference>
<feature type="compositionally biased region" description="Pro residues" evidence="2">
    <location>
        <begin position="7"/>
        <end position="20"/>
    </location>
</feature>
<dbReference type="Pfam" id="PF05049">
    <property type="entry name" value="IIGP"/>
    <property type="match status" value="1"/>
</dbReference>
<dbReference type="PANTHER" id="PTHR14143:SF1">
    <property type="entry name" value="IRG-TYPE G DOMAIN-CONTAINING PROTEIN"/>
    <property type="match status" value="1"/>
</dbReference>
<dbReference type="SUPFAM" id="SSF52540">
    <property type="entry name" value="P-loop containing nucleoside triphosphate hydrolases"/>
    <property type="match status" value="1"/>
</dbReference>
<dbReference type="STRING" id="1392247.A0A3N4KU74"/>
<dbReference type="InParanoid" id="A0A3N4KU74"/>
<dbReference type="GO" id="GO:0016020">
    <property type="term" value="C:membrane"/>
    <property type="evidence" value="ECO:0007669"/>
    <property type="project" value="InterPro"/>
</dbReference>
<gene>
    <name evidence="4" type="ORF">P167DRAFT_72849</name>
</gene>
<dbReference type="OrthoDB" id="422720at2759"/>
<feature type="region of interest" description="Disordered" evidence="2">
    <location>
        <begin position="1"/>
        <end position="24"/>
    </location>
</feature>
<feature type="region of interest" description="Disordered" evidence="2">
    <location>
        <begin position="89"/>
        <end position="144"/>
    </location>
</feature>
<proteinExistence type="inferred from homology"/>
<dbReference type="Proteomes" id="UP000277580">
    <property type="component" value="Unassembled WGS sequence"/>
</dbReference>
<dbReference type="GO" id="GO:0005525">
    <property type="term" value="F:GTP binding"/>
    <property type="evidence" value="ECO:0007669"/>
    <property type="project" value="InterPro"/>
</dbReference>
<reference evidence="4 5" key="1">
    <citation type="journal article" date="2018" name="Nat. Ecol. Evol.">
        <title>Pezizomycetes genomes reveal the molecular basis of ectomycorrhizal truffle lifestyle.</title>
        <authorList>
            <person name="Murat C."/>
            <person name="Payen T."/>
            <person name="Noel B."/>
            <person name="Kuo A."/>
            <person name="Morin E."/>
            <person name="Chen J."/>
            <person name="Kohler A."/>
            <person name="Krizsan K."/>
            <person name="Balestrini R."/>
            <person name="Da Silva C."/>
            <person name="Montanini B."/>
            <person name="Hainaut M."/>
            <person name="Levati E."/>
            <person name="Barry K.W."/>
            <person name="Belfiori B."/>
            <person name="Cichocki N."/>
            <person name="Clum A."/>
            <person name="Dockter R.B."/>
            <person name="Fauchery L."/>
            <person name="Guy J."/>
            <person name="Iotti M."/>
            <person name="Le Tacon F."/>
            <person name="Lindquist E.A."/>
            <person name="Lipzen A."/>
            <person name="Malagnac F."/>
            <person name="Mello A."/>
            <person name="Molinier V."/>
            <person name="Miyauchi S."/>
            <person name="Poulain J."/>
            <person name="Riccioni C."/>
            <person name="Rubini A."/>
            <person name="Sitrit Y."/>
            <person name="Splivallo R."/>
            <person name="Traeger S."/>
            <person name="Wang M."/>
            <person name="Zifcakova L."/>
            <person name="Wipf D."/>
            <person name="Zambonelli A."/>
            <person name="Paolocci F."/>
            <person name="Nowrousian M."/>
            <person name="Ottonello S."/>
            <person name="Baldrian P."/>
            <person name="Spatafora J.W."/>
            <person name="Henrissat B."/>
            <person name="Nagy L.G."/>
            <person name="Aury J.M."/>
            <person name="Wincker P."/>
            <person name="Grigoriev I.V."/>
            <person name="Bonfante P."/>
            <person name="Martin F.M."/>
        </authorList>
    </citation>
    <scope>NUCLEOTIDE SEQUENCE [LARGE SCALE GENOMIC DNA]</scope>
    <source>
        <strain evidence="4 5">CCBAS932</strain>
    </source>
</reference>
<evidence type="ECO:0000259" key="3">
    <source>
        <dbReference type="PROSITE" id="PS51716"/>
    </source>
</evidence>
<keyword evidence="5" id="KW-1185">Reference proteome</keyword>
<sequence>MESPVGSRPPSPDLTVPPPGIGTGVYGAVRTGVATAFNSLVSGISQRSTTRGDDIIPPIQARVRPQDSMAQYTRAFDQRRTIAEAAKKLAEWSAAGEQRGEGGEQGQEDEEDDARGAQPIHAHGGRHGSGNTRSAARNRATREREEIVMLGTLGARHRAGQERQELPEGQQPGLAESLAVAAATNSRIHSAAEGITEEQLHVTREKIQYDRRKFHFAIVGRAGSGKSSLINAFLNRKPGEPGAARTGPIGTTAEICRFQDPGPRPPRQWAVWFDVPGVETLGIPHLEYFKNQGLYAFNAIILVIGDRFEEFDCSIMASCQKHEIPCIIVRSKLDQHIDNMLKERDEDYQYTWRESMVKAARDECRTIFREQTRAMVEEALHKADLECQKVFCVSRFALKSAYNGTPIHGSVPEDRLDEQELVDILESFAITRRYLY</sequence>
<dbReference type="InterPro" id="IPR027417">
    <property type="entry name" value="P-loop_NTPase"/>
</dbReference>
<accession>A0A3N4KU74</accession>
<evidence type="ECO:0000256" key="1">
    <source>
        <dbReference type="ARBA" id="ARBA00005429"/>
    </source>
</evidence>
<dbReference type="InterPro" id="IPR030385">
    <property type="entry name" value="G_IRG_dom"/>
</dbReference>